<name>A0AAE1BI40_PETCI</name>
<proteinExistence type="predicted"/>
<protein>
    <recommendedName>
        <fullName evidence="2">Regulatory protein zeste</fullName>
    </recommendedName>
</protein>
<evidence type="ECO:0000256" key="4">
    <source>
        <dbReference type="SAM" id="MobiDB-lite"/>
    </source>
</evidence>
<accession>A0AAE1BI40</accession>
<dbReference type="PANTHER" id="PTHR23098:SF16">
    <property type="entry name" value="REGULATORY PROTEIN ZESTE"/>
    <property type="match status" value="1"/>
</dbReference>
<reference evidence="6" key="1">
    <citation type="submission" date="2023-10" db="EMBL/GenBank/DDBJ databases">
        <title>Genome assemblies of two species of porcelain crab, Petrolisthes cinctipes and Petrolisthes manimaculis (Anomura: Porcellanidae).</title>
        <authorList>
            <person name="Angst P."/>
        </authorList>
    </citation>
    <scope>NUCLEOTIDE SEQUENCE</scope>
    <source>
        <strain evidence="6">PB745_01</strain>
        <tissue evidence="6">Gill</tissue>
    </source>
</reference>
<comment type="subunit">
    <text evidence="1">Self-associates forming complexes of several hundred monomers.</text>
</comment>
<evidence type="ECO:0000256" key="2">
    <source>
        <dbReference type="ARBA" id="ARBA00016807"/>
    </source>
</evidence>
<feature type="compositionally biased region" description="Polar residues" evidence="4">
    <location>
        <begin position="214"/>
        <end position="229"/>
    </location>
</feature>
<gene>
    <name evidence="6" type="ORF">Pcinc_043961</name>
</gene>
<evidence type="ECO:0000259" key="5">
    <source>
        <dbReference type="Pfam" id="PF13873"/>
    </source>
</evidence>
<dbReference type="AlphaFoldDB" id="A0AAE1BI40"/>
<evidence type="ECO:0000313" key="6">
    <source>
        <dbReference type="EMBL" id="KAK3849280.1"/>
    </source>
</evidence>
<dbReference type="EMBL" id="JAWQEG010009016">
    <property type="protein sequence ID" value="KAK3849280.1"/>
    <property type="molecule type" value="Genomic_DNA"/>
</dbReference>
<feature type="compositionally biased region" description="Polar residues" evidence="4">
    <location>
        <begin position="235"/>
        <end position="272"/>
    </location>
</feature>
<dbReference type="PANTHER" id="PTHR23098">
    <property type="entry name" value="AGAP001331-PA-RELATED"/>
    <property type="match status" value="1"/>
</dbReference>
<dbReference type="InterPro" id="IPR028002">
    <property type="entry name" value="Myb_DNA-bind_5"/>
</dbReference>
<evidence type="ECO:0000313" key="7">
    <source>
        <dbReference type="Proteomes" id="UP001286313"/>
    </source>
</evidence>
<feature type="region of interest" description="Disordered" evidence="4">
    <location>
        <begin position="142"/>
        <end position="300"/>
    </location>
</feature>
<sequence length="440" mass="47613">MATELPMKSMRRPRFSEAEMLTIAQGVEQRADTLFGKLTNNNTAAMKNAAWEMVAAEVNSVSRVRRSAEEVRRKVRDMRAQVKSKAAAETKYLEGTGGGPESEVKYSEWEQVILRLISPTSISGLPLPESQIFSSDSAMAQEMDPLPSTYTGNTERAQPRSRASSVSEKSRPHSRASSAPEMFRPHSRASSVSEVSRPHSRATSVSEVSRPHSRASSVSEVSRPQSRASRVSEVSRPQSRASSVSEVSRPQSRASSMSEVSRPQSRATSVSEVSRPHSRASSAPEVSRPHSCASSSGVCDLDDESQSLHFADADTAVLIVGDEEQTINIVNVPAEDSNIRTLEGTSVTSRAGPSTSAGAQATTERRHGNTSSRKAGADYVLMPQFFSAQEDIRDILEVMMENQKEATAAIKESAAAQKQAAEAIIALASVVREYIENKGK</sequence>
<feature type="compositionally biased region" description="Polar residues" evidence="4">
    <location>
        <begin position="343"/>
        <end position="362"/>
    </location>
</feature>
<keyword evidence="7" id="KW-1185">Reference proteome</keyword>
<feature type="region of interest" description="Disordered" evidence="4">
    <location>
        <begin position="343"/>
        <end position="374"/>
    </location>
</feature>
<dbReference type="Pfam" id="PF13873">
    <property type="entry name" value="Myb_DNA-bind_5"/>
    <property type="match status" value="1"/>
</dbReference>
<comment type="caution">
    <text evidence="6">The sequence shown here is derived from an EMBL/GenBank/DDBJ whole genome shotgun (WGS) entry which is preliminary data.</text>
</comment>
<evidence type="ECO:0000256" key="3">
    <source>
        <dbReference type="ARBA" id="ARBA00025466"/>
    </source>
</evidence>
<comment type="function">
    <text evidence="3">Involved in transvection phenomena (= synapsis-dependent gene expression), where the synaptic pairing of chromosomes carrying genes with which zeste interacts influences the expression of these genes. Zeste binds to DNA and stimulates transcription from a nearby promoter.</text>
</comment>
<feature type="region of interest" description="Disordered" evidence="4">
    <location>
        <begin position="82"/>
        <end position="104"/>
    </location>
</feature>
<feature type="domain" description="Myb/SANT-like DNA-binding" evidence="5">
    <location>
        <begin position="11"/>
        <end position="87"/>
    </location>
</feature>
<dbReference type="GO" id="GO:0005634">
    <property type="term" value="C:nucleus"/>
    <property type="evidence" value="ECO:0007669"/>
    <property type="project" value="TreeGrafter"/>
</dbReference>
<feature type="compositionally biased region" description="Basic and acidic residues" evidence="4">
    <location>
        <begin position="82"/>
        <end position="92"/>
    </location>
</feature>
<organism evidence="6 7">
    <name type="scientific">Petrolisthes cinctipes</name>
    <name type="common">Flat porcelain crab</name>
    <dbReference type="NCBI Taxonomy" id="88211"/>
    <lineage>
        <taxon>Eukaryota</taxon>
        <taxon>Metazoa</taxon>
        <taxon>Ecdysozoa</taxon>
        <taxon>Arthropoda</taxon>
        <taxon>Crustacea</taxon>
        <taxon>Multicrustacea</taxon>
        <taxon>Malacostraca</taxon>
        <taxon>Eumalacostraca</taxon>
        <taxon>Eucarida</taxon>
        <taxon>Decapoda</taxon>
        <taxon>Pleocyemata</taxon>
        <taxon>Anomura</taxon>
        <taxon>Galatheoidea</taxon>
        <taxon>Porcellanidae</taxon>
        <taxon>Petrolisthes</taxon>
    </lineage>
</organism>
<feature type="compositionally biased region" description="Polar residues" evidence="4">
    <location>
        <begin position="148"/>
        <end position="167"/>
    </location>
</feature>
<dbReference type="Proteomes" id="UP001286313">
    <property type="component" value="Unassembled WGS sequence"/>
</dbReference>
<evidence type="ECO:0000256" key="1">
    <source>
        <dbReference type="ARBA" id="ARBA00011764"/>
    </source>
</evidence>